<evidence type="ECO:0000313" key="7">
    <source>
        <dbReference type="Proteomes" id="UP000808337"/>
    </source>
</evidence>
<dbReference type="Pfam" id="PF14520">
    <property type="entry name" value="HHH_5"/>
    <property type="match status" value="1"/>
</dbReference>
<dbReference type="SMART" id="SM00481">
    <property type="entry name" value="POLIIIAc"/>
    <property type="match status" value="1"/>
</dbReference>
<dbReference type="EMBL" id="JADKGY010000029">
    <property type="protein sequence ID" value="MBK9984082.1"/>
    <property type="molecule type" value="Genomic_DNA"/>
</dbReference>
<dbReference type="GO" id="GO:0042578">
    <property type="term" value="F:phosphoric ester hydrolase activity"/>
    <property type="evidence" value="ECO:0007669"/>
    <property type="project" value="TreeGrafter"/>
</dbReference>
<dbReference type="Pfam" id="PF14716">
    <property type="entry name" value="HHH_8"/>
    <property type="match status" value="1"/>
</dbReference>
<dbReference type="SUPFAM" id="SSF89550">
    <property type="entry name" value="PHP domain-like"/>
    <property type="match status" value="1"/>
</dbReference>
<protein>
    <submittedName>
        <fullName evidence="6">DNA polymerase/3'-5' exonuclease PolX</fullName>
    </submittedName>
</protein>
<gene>
    <name evidence="6" type="ORF">IPP15_17220</name>
</gene>
<dbReference type="InterPro" id="IPR027421">
    <property type="entry name" value="DNA_pol_lamdba_lyase_dom_sf"/>
</dbReference>
<dbReference type="InterPro" id="IPR022311">
    <property type="entry name" value="PolX-like"/>
</dbReference>
<keyword evidence="6" id="KW-0269">Exonuclease</keyword>
<evidence type="ECO:0000259" key="3">
    <source>
        <dbReference type="SMART" id="SM00278"/>
    </source>
</evidence>
<organism evidence="6 7">
    <name type="scientific">Candidatus Opimibacter skivensis</name>
    <dbReference type="NCBI Taxonomy" id="2982028"/>
    <lineage>
        <taxon>Bacteria</taxon>
        <taxon>Pseudomonadati</taxon>
        <taxon>Bacteroidota</taxon>
        <taxon>Saprospiria</taxon>
        <taxon>Saprospirales</taxon>
        <taxon>Saprospiraceae</taxon>
        <taxon>Candidatus Opimibacter</taxon>
    </lineage>
</organism>
<dbReference type="AlphaFoldDB" id="A0A9D7SY43"/>
<dbReference type="Gene3D" id="1.10.150.110">
    <property type="entry name" value="DNA polymerase beta, N-terminal domain-like"/>
    <property type="match status" value="1"/>
</dbReference>
<feature type="domain" description="DNA-directed DNA polymerase X" evidence="5">
    <location>
        <begin position="1"/>
        <end position="388"/>
    </location>
</feature>
<dbReference type="GO" id="GO:0003887">
    <property type="term" value="F:DNA-directed DNA polymerase activity"/>
    <property type="evidence" value="ECO:0007669"/>
    <property type="project" value="InterPro"/>
</dbReference>
<evidence type="ECO:0000256" key="1">
    <source>
        <dbReference type="ARBA" id="ARBA00022634"/>
    </source>
</evidence>
<dbReference type="InterPro" id="IPR002054">
    <property type="entry name" value="DNA-dir_DNA_pol_X"/>
</dbReference>
<dbReference type="Pfam" id="PF02811">
    <property type="entry name" value="PHP"/>
    <property type="match status" value="1"/>
</dbReference>
<keyword evidence="6" id="KW-0378">Hydrolase</keyword>
<dbReference type="InterPro" id="IPR003583">
    <property type="entry name" value="Hlx-hairpin-Hlx_DNA-bd_motif"/>
</dbReference>
<keyword evidence="1" id="KW-0237">DNA synthesis</keyword>
<dbReference type="InterPro" id="IPR003141">
    <property type="entry name" value="Pol/His_phosphatase_N"/>
</dbReference>
<keyword evidence="2" id="KW-0235">DNA replication</keyword>
<name>A0A9D7SY43_9BACT</name>
<dbReference type="GO" id="GO:0004527">
    <property type="term" value="F:exonuclease activity"/>
    <property type="evidence" value="ECO:0007669"/>
    <property type="project" value="UniProtKB-KW"/>
</dbReference>
<sequence length="560" mass="63794">MVNKQISAQFNLLAALMELHGENSFKIKAYLNAYQSLRKWDRPLIEMSDAEISAIPGIGASTASKIRDIISTGTMEPLEKLKAITPIGIQQLLSIKGLGPKKIRAIWDELGVESPAELLYACTENRLVKLTGFGLKTQEDLQNKISYFLDSQDKHLYGAIESELDQFIQFWQKHFAEYEIEWVGEVARKCPVVSSIECLISPQFYPAKFHGLEQIQLLEQYSDQKFSIRFDDRFAIQCHTTSKEDKYVNWSKLTMSESLFEKLSPAYSTPYLLTGGIAENAKNPYQVLAENGFEGLPPELMDYEGIEKCLPEKWTDLITVKDIRGVLHNHSNWSDGSNTLEEMALHVRGMGYEYFGITDHSKTAFYANGLQPERVLQQLEEIDRLNRNLAPFKIFKGIESDILTDGSLDYDEEILRKFDFIVASIHSNLRMDEEKATARLIGAIENPYTRILGHPTSRLLLARPGYPIDYKKVIDACAANGVVMELNSNPQRMDIDYSWLEYCQEKGVMVSINPDAHSRTQVGYIKYGVFSARKGVLKKENCLNAKGLGEFEKWIERREM</sequence>
<dbReference type="GO" id="GO:0005829">
    <property type="term" value="C:cytosol"/>
    <property type="evidence" value="ECO:0007669"/>
    <property type="project" value="TreeGrafter"/>
</dbReference>
<dbReference type="FunFam" id="3.20.20.140:FF:000047">
    <property type="entry name" value="PHP domain-containing protein"/>
    <property type="match status" value="1"/>
</dbReference>
<feature type="domain" description="Helix-hairpin-helix DNA-binding motif class 1" evidence="3">
    <location>
        <begin position="90"/>
        <end position="109"/>
    </location>
</feature>
<dbReference type="InterPro" id="IPR050243">
    <property type="entry name" value="PHP_phosphatase"/>
</dbReference>
<dbReference type="Gene3D" id="1.10.150.20">
    <property type="entry name" value="5' to 3' exonuclease, C-terminal subdomain"/>
    <property type="match status" value="1"/>
</dbReference>
<dbReference type="GO" id="GO:0008270">
    <property type="term" value="F:zinc ion binding"/>
    <property type="evidence" value="ECO:0007669"/>
    <property type="project" value="TreeGrafter"/>
</dbReference>
<dbReference type="PANTHER" id="PTHR36928">
    <property type="entry name" value="PHOSPHATASE YCDX-RELATED"/>
    <property type="match status" value="1"/>
</dbReference>
<keyword evidence="6" id="KW-0540">Nuclease</keyword>
<dbReference type="SUPFAM" id="SSF47781">
    <property type="entry name" value="RuvA domain 2-like"/>
    <property type="match status" value="1"/>
</dbReference>
<dbReference type="InterPro" id="IPR047967">
    <property type="entry name" value="PolX_PHP"/>
</dbReference>
<dbReference type="SMART" id="SM00483">
    <property type="entry name" value="POLXc"/>
    <property type="match status" value="1"/>
</dbReference>
<evidence type="ECO:0000256" key="2">
    <source>
        <dbReference type="ARBA" id="ARBA00022705"/>
    </source>
</evidence>
<proteinExistence type="predicted"/>
<dbReference type="InterPro" id="IPR010996">
    <property type="entry name" value="HHH_MUS81"/>
</dbReference>
<dbReference type="Gene3D" id="3.20.20.140">
    <property type="entry name" value="Metal-dependent hydrolases"/>
    <property type="match status" value="1"/>
</dbReference>
<dbReference type="InterPro" id="IPR016195">
    <property type="entry name" value="Pol/histidinol_Pase-like"/>
</dbReference>
<accession>A0A9D7SY43</accession>
<dbReference type="PIRSF" id="PIRSF005047">
    <property type="entry name" value="UCP005047_YshC"/>
    <property type="match status" value="1"/>
</dbReference>
<dbReference type="GO" id="GO:0006281">
    <property type="term" value="P:DNA repair"/>
    <property type="evidence" value="ECO:0007669"/>
    <property type="project" value="InterPro"/>
</dbReference>
<evidence type="ECO:0000259" key="4">
    <source>
        <dbReference type="SMART" id="SM00481"/>
    </source>
</evidence>
<evidence type="ECO:0000259" key="5">
    <source>
        <dbReference type="SMART" id="SM00483"/>
    </source>
</evidence>
<dbReference type="PANTHER" id="PTHR36928:SF1">
    <property type="entry name" value="PHOSPHATASE YCDX-RELATED"/>
    <property type="match status" value="1"/>
</dbReference>
<evidence type="ECO:0000313" key="6">
    <source>
        <dbReference type="EMBL" id="MBK9984082.1"/>
    </source>
</evidence>
<dbReference type="InterPro" id="IPR010994">
    <property type="entry name" value="RuvA_2-like"/>
</dbReference>
<feature type="domain" description="Polymerase/histidinol phosphatase N-terminal" evidence="4">
    <location>
        <begin position="325"/>
        <end position="404"/>
    </location>
</feature>
<dbReference type="GO" id="GO:0003677">
    <property type="term" value="F:DNA binding"/>
    <property type="evidence" value="ECO:0007669"/>
    <property type="project" value="InterPro"/>
</dbReference>
<dbReference type="Proteomes" id="UP000808337">
    <property type="component" value="Unassembled WGS sequence"/>
</dbReference>
<dbReference type="SUPFAM" id="SSF47802">
    <property type="entry name" value="DNA polymerase beta, N-terminal domain-like"/>
    <property type="match status" value="1"/>
</dbReference>
<feature type="domain" description="Helix-hairpin-helix DNA-binding motif class 1" evidence="3">
    <location>
        <begin position="50"/>
        <end position="69"/>
    </location>
</feature>
<dbReference type="CDD" id="cd07436">
    <property type="entry name" value="PHP_PolX"/>
    <property type="match status" value="1"/>
</dbReference>
<dbReference type="SMART" id="SM00278">
    <property type="entry name" value="HhH1"/>
    <property type="match status" value="2"/>
</dbReference>
<comment type="caution">
    <text evidence="6">The sequence shown here is derived from an EMBL/GenBank/DDBJ whole genome shotgun (WGS) entry which is preliminary data.</text>
</comment>
<reference evidence="6 7" key="1">
    <citation type="submission" date="2020-10" db="EMBL/GenBank/DDBJ databases">
        <title>Connecting structure to function with the recovery of over 1000 high-quality activated sludge metagenome-assembled genomes encoding full-length rRNA genes using long-read sequencing.</title>
        <authorList>
            <person name="Singleton C.M."/>
            <person name="Petriglieri F."/>
            <person name="Kristensen J.M."/>
            <person name="Kirkegaard R.H."/>
            <person name="Michaelsen T.Y."/>
            <person name="Andersen M.H."/>
            <person name="Karst S.M."/>
            <person name="Dueholm M.S."/>
            <person name="Nielsen P.H."/>
            <person name="Albertsen M."/>
        </authorList>
    </citation>
    <scope>NUCLEOTIDE SEQUENCE [LARGE SCALE GENOMIC DNA]</scope>
    <source>
        <strain evidence="6">Ribe_18-Q3-R11-54_MAXAC.273</strain>
    </source>
</reference>
<dbReference type="InterPro" id="IPR004013">
    <property type="entry name" value="PHP_dom"/>
</dbReference>